<sequence length="150" mass="16413">MTWRRCQNWLAVIWVLFFVIQVGLLVMRSIVGASGSDESRKLTAEMWSWYVPMVMPTLTLIAGALFAAPAAPAAPAVDAREVSAVRAGILFVLSIAYLLSIFALLVVPPSLGTTPQDHLQLLHDSNYWLGAFQFFIAAALGTFFPKQSAE</sequence>
<dbReference type="PATRIC" id="fig|758793.3.peg.6172"/>
<dbReference type="EMBL" id="AP013061">
    <property type="protein sequence ID" value="BAN27967.1"/>
    <property type="molecule type" value="Genomic_DNA"/>
</dbReference>
<feature type="transmembrane region" description="Helical" evidence="1">
    <location>
        <begin position="89"/>
        <end position="107"/>
    </location>
</feature>
<dbReference type="RefSeq" id="WP_016348675.1">
    <property type="nucleotide sequence ID" value="NC_021289.1"/>
</dbReference>
<reference evidence="2 3" key="1">
    <citation type="journal article" date="2013" name="Genome Announc.">
        <title>Complete Genome Sequence of Burkholderia sp. Strain RPE64, Bacterial Symbiont of the Bean Bug Riptortus pedestris.</title>
        <authorList>
            <person name="Shibata T.F."/>
            <person name="Maeda T."/>
            <person name="Nikoh N."/>
            <person name="Yamaguchi K."/>
            <person name="Oshima K."/>
            <person name="Hattori M."/>
            <person name="Nishiyama T."/>
            <person name="Hasebe M."/>
            <person name="Fukatsu T."/>
            <person name="Kikuchi Y."/>
            <person name="Shigenobu S."/>
        </authorList>
    </citation>
    <scope>NUCLEOTIDE SEQUENCE [LARGE SCALE GENOMIC DNA]</scope>
    <source>
        <plasmid evidence="2 3">p1</plasmid>
    </source>
</reference>
<feature type="transmembrane region" description="Helical" evidence="1">
    <location>
        <begin position="47"/>
        <end position="68"/>
    </location>
</feature>
<keyword evidence="3" id="KW-1185">Reference proteome</keyword>
<dbReference type="Proteomes" id="UP000013966">
    <property type="component" value="Plasmid p1"/>
</dbReference>
<accession>R4X576</accession>
<evidence type="ECO:0008006" key="4">
    <source>
        <dbReference type="Google" id="ProtNLM"/>
    </source>
</evidence>
<keyword evidence="2" id="KW-0614">Plasmid</keyword>
<evidence type="ECO:0000313" key="3">
    <source>
        <dbReference type="Proteomes" id="UP000013966"/>
    </source>
</evidence>
<dbReference type="AlphaFoldDB" id="R4X576"/>
<protein>
    <recommendedName>
        <fullName evidence="4">Transmembrane protein</fullName>
    </recommendedName>
</protein>
<reference evidence="2 3" key="2">
    <citation type="journal article" date="2018" name="Int. J. Syst. Evol. Microbiol.">
        <title>Burkholderia insecticola sp. nov., a gut symbiotic bacterium of the bean bug Riptortus pedestris.</title>
        <authorList>
            <person name="Takeshita K."/>
            <person name="Tamaki H."/>
            <person name="Ohbayashi T."/>
            <person name="Meng X.-Y."/>
            <person name="Sone T."/>
            <person name="Mitani Y."/>
            <person name="Peeters C."/>
            <person name="Kikuchi Y."/>
            <person name="Vandamme P."/>
        </authorList>
    </citation>
    <scope>NUCLEOTIDE SEQUENCE [LARGE SCALE GENOMIC DNA]</scope>
    <source>
        <strain evidence="2">RPE64</strain>
        <plasmid evidence="2 3">p1</plasmid>
    </source>
</reference>
<gene>
    <name evidence="2" type="ORF">BRPE64_DCDS10310</name>
</gene>
<keyword evidence="1" id="KW-0812">Transmembrane</keyword>
<dbReference type="HOGENOM" id="CLU_1811979_0_0_4"/>
<geneLocation type="plasmid" evidence="2 3">
    <name>p1</name>
</geneLocation>
<dbReference type="KEGG" id="buo:BRPE64_DCDS10310"/>
<proteinExistence type="predicted"/>
<evidence type="ECO:0000313" key="2">
    <source>
        <dbReference type="EMBL" id="BAN27967.1"/>
    </source>
</evidence>
<feature type="transmembrane region" description="Helical" evidence="1">
    <location>
        <begin position="9"/>
        <end position="27"/>
    </location>
</feature>
<name>R4X576_9BURK</name>
<feature type="transmembrane region" description="Helical" evidence="1">
    <location>
        <begin position="127"/>
        <end position="144"/>
    </location>
</feature>
<dbReference type="OrthoDB" id="7888983at2"/>
<organism evidence="2 3">
    <name type="scientific">Caballeronia insecticola</name>
    <dbReference type="NCBI Taxonomy" id="758793"/>
    <lineage>
        <taxon>Bacteria</taxon>
        <taxon>Pseudomonadati</taxon>
        <taxon>Pseudomonadota</taxon>
        <taxon>Betaproteobacteria</taxon>
        <taxon>Burkholderiales</taxon>
        <taxon>Burkholderiaceae</taxon>
        <taxon>Caballeronia</taxon>
    </lineage>
</organism>
<evidence type="ECO:0000256" key="1">
    <source>
        <dbReference type="SAM" id="Phobius"/>
    </source>
</evidence>
<keyword evidence="1" id="KW-0472">Membrane</keyword>
<keyword evidence="1" id="KW-1133">Transmembrane helix</keyword>